<evidence type="ECO:0000256" key="10">
    <source>
        <dbReference type="PIRSR" id="PIRSR037938-3"/>
    </source>
</evidence>
<comment type="similarity">
    <text evidence="1 7">Belongs to the sirtuin family. Class I subfamily.</text>
</comment>
<evidence type="ECO:0000256" key="6">
    <source>
        <dbReference type="ARBA" id="ARBA00023027"/>
    </source>
</evidence>
<evidence type="ECO:0000256" key="3">
    <source>
        <dbReference type="ARBA" id="ARBA00022679"/>
    </source>
</evidence>
<dbReference type="OMA" id="ATHSCID"/>
<dbReference type="Gene3D" id="3.30.1600.10">
    <property type="entry name" value="SIR2/SIRT2 'Small Domain"/>
    <property type="match status" value="1"/>
</dbReference>
<protein>
    <recommendedName>
        <fullName evidence="7">NAD-dependent protein deacetylase</fullName>
        <ecNumber evidence="7">2.3.1.286</ecNumber>
    </recommendedName>
</protein>
<accession>A0A1G4M877</accession>
<evidence type="ECO:0000256" key="11">
    <source>
        <dbReference type="PROSITE-ProRule" id="PRU00236"/>
    </source>
</evidence>
<dbReference type="InterPro" id="IPR026590">
    <property type="entry name" value="Ssirtuin_cat_dom"/>
</dbReference>
<keyword evidence="6 7" id="KW-0520">NAD</keyword>
<dbReference type="Proteomes" id="UP000190831">
    <property type="component" value="Chromosome B"/>
</dbReference>
<dbReference type="Gene3D" id="3.40.50.1220">
    <property type="entry name" value="TPP-binding domain"/>
    <property type="match status" value="1"/>
</dbReference>
<dbReference type="PROSITE" id="PS50305">
    <property type="entry name" value="SIRTUIN"/>
    <property type="match status" value="1"/>
</dbReference>
<comment type="cofactor">
    <cofactor evidence="10">
        <name>Zn(2+)</name>
        <dbReference type="ChEBI" id="CHEBI:29105"/>
    </cofactor>
    <text evidence="10">Binds 1 zinc ion per subunit.</text>
</comment>
<keyword evidence="2" id="KW-0678">Repressor</keyword>
<name>A0A1G4M877_LACFM</name>
<evidence type="ECO:0000256" key="1">
    <source>
        <dbReference type="ARBA" id="ARBA00006924"/>
    </source>
</evidence>
<proteinExistence type="inferred from homology"/>
<dbReference type="InterPro" id="IPR017328">
    <property type="entry name" value="Sirtuin_class_I"/>
</dbReference>
<feature type="binding site" evidence="9">
    <location>
        <begin position="208"/>
        <end position="209"/>
    </location>
    <ligand>
        <name>NAD(+)</name>
        <dbReference type="ChEBI" id="CHEBI:57540"/>
    </ligand>
</feature>
<organism evidence="13 14">
    <name type="scientific">Lachancea fermentati</name>
    <name type="common">Zygosaccharomyces fermentati</name>
    <dbReference type="NCBI Taxonomy" id="4955"/>
    <lineage>
        <taxon>Eukaryota</taxon>
        <taxon>Fungi</taxon>
        <taxon>Dikarya</taxon>
        <taxon>Ascomycota</taxon>
        <taxon>Saccharomycotina</taxon>
        <taxon>Saccharomycetes</taxon>
        <taxon>Saccharomycetales</taxon>
        <taxon>Saccharomycetaceae</taxon>
        <taxon>Lachancea</taxon>
    </lineage>
</organism>
<dbReference type="CDD" id="cd01408">
    <property type="entry name" value="SIRT1"/>
    <property type="match status" value="1"/>
</dbReference>
<dbReference type="InterPro" id="IPR003000">
    <property type="entry name" value="Sirtuin"/>
</dbReference>
<evidence type="ECO:0000256" key="4">
    <source>
        <dbReference type="ARBA" id="ARBA00022723"/>
    </source>
</evidence>
<feature type="binding site" evidence="10 11">
    <location>
        <position position="167"/>
    </location>
    <ligand>
        <name>Zn(2+)</name>
        <dbReference type="ChEBI" id="CHEBI:29105"/>
    </ligand>
</feature>
<dbReference type="STRING" id="4955.A0A1G4M877"/>
<keyword evidence="4 7" id="KW-0479">Metal-binding</keyword>
<dbReference type="GO" id="GO:0070403">
    <property type="term" value="F:NAD+ binding"/>
    <property type="evidence" value="ECO:0007669"/>
    <property type="project" value="UniProtKB-UniRule"/>
</dbReference>
<feature type="binding site" evidence="9">
    <location>
        <begin position="112"/>
        <end position="115"/>
    </location>
    <ligand>
        <name>NAD(+)</name>
        <dbReference type="ChEBI" id="CHEBI:57540"/>
    </ligand>
</feature>
<evidence type="ECO:0000259" key="12">
    <source>
        <dbReference type="PROSITE" id="PS50305"/>
    </source>
</evidence>
<keyword evidence="5 7" id="KW-0862">Zinc</keyword>
<dbReference type="PIRSF" id="PIRSF037938">
    <property type="entry name" value="SIR2_euk"/>
    <property type="match status" value="1"/>
</dbReference>
<dbReference type="EMBL" id="LT598489">
    <property type="protein sequence ID" value="SCV99978.1"/>
    <property type="molecule type" value="Genomic_DNA"/>
</dbReference>
<dbReference type="GO" id="GO:0005634">
    <property type="term" value="C:nucleus"/>
    <property type="evidence" value="ECO:0007669"/>
    <property type="project" value="TreeGrafter"/>
</dbReference>
<dbReference type="Pfam" id="PF02146">
    <property type="entry name" value="SIR2"/>
    <property type="match status" value="1"/>
</dbReference>
<evidence type="ECO:0000256" key="7">
    <source>
        <dbReference type="PIRNR" id="PIRNR037938"/>
    </source>
</evidence>
<dbReference type="InterPro" id="IPR050134">
    <property type="entry name" value="NAD-dep_sirtuin_deacylases"/>
</dbReference>
<feature type="binding site" evidence="10 11">
    <location>
        <position position="165"/>
    </location>
    <ligand>
        <name>Zn(2+)</name>
        <dbReference type="ChEBI" id="CHEBI:29105"/>
    </ligand>
</feature>
<evidence type="ECO:0000256" key="5">
    <source>
        <dbReference type="ARBA" id="ARBA00022833"/>
    </source>
</evidence>
<evidence type="ECO:0000256" key="8">
    <source>
        <dbReference type="PIRSR" id="PIRSR037938-1"/>
    </source>
</evidence>
<evidence type="ECO:0000256" key="2">
    <source>
        <dbReference type="ARBA" id="ARBA00022491"/>
    </source>
</evidence>
<comment type="catalytic activity">
    <reaction evidence="7">
        <text>N(6)-acetyl-L-lysyl-[protein] + NAD(+) + H2O = 2''-O-acetyl-ADP-D-ribose + nicotinamide + L-lysyl-[protein]</text>
        <dbReference type="Rhea" id="RHEA:43636"/>
        <dbReference type="Rhea" id="RHEA-COMP:9752"/>
        <dbReference type="Rhea" id="RHEA-COMP:10731"/>
        <dbReference type="ChEBI" id="CHEBI:15377"/>
        <dbReference type="ChEBI" id="CHEBI:17154"/>
        <dbReference type="ChEBI" id="CHEBI:29969"/>
        <dbReference type="ChEBI" id="CHEBI:57540"/>
        <dbReference type="ChEBI" id="CHEBI:61930"/>
        <dbReference type="ChEBI" id="CHEBI:83767"/>
        <dbReference type="EC" id="2.3.1.286"/>
    </reaction>
</comment>
<feature type="active site" description="Proton acceptor" evidence="8 11">
    <location>
        <position position="132"/>
    </location>
</feature>
<evidence type="ECO:0000256" key="9">
    <source>
        <dbReference type="PIRSR" id="PIRSR037938-2"/>
    </source>
</evidence>
<feature type="binding site" evidence="9">
    <location>
        <begin position="232"/>
        <end position="234"/>
    </location>
    <ligand>
        <name>NAD(+)</name>
        <dbReference type="ChEBI" id="CHEBI:57540"/>
    </ligand>
</feature>
<evidence type="ECO:0000313" key="14">
    <source>
        <dbReference type="Proteomes" id="UP000190831"/>
    </source>
</evidence>
<dbReference type="AlphaFoldDB" id="A0A1G4M877"/>
<reference evidence="14" key="1">
    <citation type="submission" date="2016-03" db="EMBL/GenBank/DDBJ databases">
        <authorList>
            <person name="Devillers H."/>
        </authorList>
    </citation>
    <scope>NUCLEOTIDE SEQUENCE [LARGE SCALE GENOMIC DNA]</scope>
</reference>
<feature type="domain" description="Deacetylase sirtuin-type" evidence="12">
    <location>
        <begin position="2"/>
        <end position="268"/>
    </location>
</feature>
<dbReference type="OrthoDB" id="420264at2759"/>
<dbReference type="GO" id="GO:0008270">
    <property type="term" value="F:zinc ion binding"/>
    <property type="evidence" value="ECO:0007669"/>
    <property type="project" value="UniProtKB-UniRule"/>
</dbReference>
<gene>
    <name evidence="13" type="ORF">LAFE_0B06722G</name>
</gene>
<dbReference type="InterPro" id="IPR026591">
    <property type="entry name" value="Sirtuin_cat_small_dom_sf"/>
</dbReference>
<dbReference type="InterPro" id="IPR029035">
    <property type="entry name" value="DHS-like_NAD/FAD-binding_dom"/>
</dbReference>
<dbReference type="PANTHER" id="PTHR11085:SF6">
    <property type="entry name" value="NAD-DEPENDENT PROTEIN DEACETYLASE SIRTUIN-2"/>
    <property type="match status" value="1"/>
</dbReference>
<dbReference type="SUPFAM" id="SSF52467">
    <property type="entry name" value="DHS-like NAD/FAD-binding domain"/>
    <property type="match status" value="1"/>
</dbReference>
<dbReference type="GO" id="GO:0017136">
    <property type="term" value="F:histone deacetylase activity, NAD-dependent"/>
    <property type="evidence" value="ECO:0007669"/>
    <property type="project" value="InterPro"/>
</dbReference>
<keyword evidence="14" id="KW-1185">Reference proteome</keyword>
<feature type="binding site" evidence="10 11">
    <location>
        <position position="143"/>
    </location>
    <ligand>
        <name>Zn(2+)</name>
        <dbReference type="ChEBI" id="CHEBI:29105"/>
    </ligand>
</feature>
<feature type="binding site" evidence="9">
    <location>
        <begin position="40"/>
        <end position="42"/>
    </location>
    <ligand>
        <name>NAD(+)</name>
        <dbReference type="ChEBI" id="CHEBI:57540"/>
    </ligand>
</feature>
<dbReference type="EC" id="2.3.1.286" evidence="7"/>
<dbReference type="PANTHER" id="PTHR11085">
    <property type="entry name" value="NAD-DEPENDENT PROTEIN DEACYLASE SIRTUIN-5, MITOCHONDRIAL-RELATED"/>
    <property type="match status" value="1"/>
</dbReference>
<feature type="binding site" evidence="9">
    <location>
        <begin position="30"/>
        <end position="34"/>
    </location>
    <ligand>
        <name>NAD(+)</name>
        <dbReference type="ChEBI" id="CHEBI:57540"/>
    </ligand>
</feature>
<keyword evidence="3 7" id="KW-0808">Transferase</keyword>
<feature type="binding site" evidence="10 11">
    <location>
        <position position="140"/>
    </location>
    <ligand>
        <name>Zn(2+)</name>
        <dbReference type="ChEBI" id="CHEBI:29105"/>
    </ligand>
</feature>
<sequence length="311" mass="35401">MDKKTSESIKRISQHLLKKPNGKVIFLVGAGISTSCGIPDFRTPGTGLYDNLAKLNLPFAEAVFDIDYFSENPKPFYTLAKELYPGNFEPSKFHYLLRLFQDKDRLQRVYTQNIDTLERSAGIKDEYIIEAHGSFAKNHCIECKKEYPLKVFKDKMLEGKEYARCKCKGLIKPNIVFFGENLPPKFFNSWEDDLDDMNEDHLVVVAGTSLAVYPFASLPIEVPSSVRRALINLEVVGDFKINPRKSDVVLECAIDEAAEQLARELGWNEELEKLIMDNHKQIEVGEKNGKLVDVLESSIEDMTKKLENLDV</sequence>
<evidence type="ECO:0000313" key="13">
    <source>
        <dbReference type="EMBL" id="SCV99978.1"/>
    </source>
</evidence>